<gene>
    <name evidence="1" type="ORF">BCAL_0461</name>
</gene>
<evidence type="ECO:0000313" key="1">
    <source>
        <dbReference type="EMBL" id="KFI56094.1"/>
    </source>
</evidence>
<comment type="caution">
    <text evidence="1">The sequence shown here is derived from an EMBL/GenBank/DDBJ whole genome shotgun (WGS) entry which is preliminary data.</text>
</comment>
<dbReference type="STRING" id="1437609.BCAL_0461"/>
<dbReference type="OrthoDB" id="3172126at2"/>
<evidence type="ECO:0008006" key="3">
    <source>
        <dbReference type="Google" id="ProtNLM"/>
    </source>
</evidence>
<sequence>MKKHKRLIAMMRTAQQEHRCVIGSDPAIRRACRRRLVVGELISPYRNLYAETGYWNSLNAEEQSLHVIRSLSILHPRWVFAGLSAACLYGFQHSYSLHDGTTHIASTSGVKSGDHDRLHRIYMKRIPAWIHSNRFLLTSPARTLIDCAEYPFANALAIYDSALRMKLVTITDVRTLMIQTVCNEKAVSELLRWANPLSENGGESLMRGRIIEQGFAEPLLQVEFENPDNFSMPYRADFCWKLADGRIIVAEYDGVAKYRDNSNPNRANLQSKLAYERERERSLKSQGVASVVHVFYEDVMVPQRLESKLVTAEVPKLR</sequence>
<reference evidence="1 2" key="1">
    <citation type="submission" date="2014-03" db="EMBL/GenBank/DDBJ databases">
        <title>Genomics of Bifidobacteria.</title>
        <authorList>
            <person name="Ventura M."/>
            <person name="Milani C."/>
            <person name="Lugli G.A."/>
        </authorList>
    </citation>
    <scope>NUCLEOTIDE SEQUENCE [LARGE SCALE GENOMIC DNA]</scope>
    <source>
        <strain evidence="1 2">DSM 23973</strain>
    </source>
</reference>
<dbReference type="eggNOG" id="COG5340">
    <property type="taxonomic scope" value="Bacteria"/>
</dbReference>
<protein>
    <recommendedName>
        <fullName evidence="3">CTP synthase</fullName>
    </recommendedName>
</protein>
<evidence type="ECO:0000313" key="2">
    <source>
        <dbReference type="Proteomes" id="UP000029072"/>
    </source>
</evidence>
<dbReference type="RefSeq" id="WP_043164929.1">
    <property type="nucleotide sequence ID" value="NZ_JDUV01000004.1"/>
</dbReference>
<dbReference type="EMBL" id="JGYS01000003">
    <property type="protein sequence ID" value="KFI56094.1"/>
    <property type="molecule type" value="Genomic_DNA"/>
</dbReference>
<organism evidence="1 2">
    <name type="scientific">Bifidobacterium callitrichos DSM 23973</name>
    <dbReference type="NCBI Taxonomy" id="1437609"/>
    <lineage>
        <taxon>Bacteria</taxon>
        <taxon>Bacillati</taxon>
        <taxon>Actinomycetota</taxon>
        <taxon>Actinomycetes</taxon>
        <taxon>Bifidobacteriales</taxon>
        <taxon>Bifidobacteriaceae</taxon>
        <taxon>Bifidobacterium</taxon>
    </lineage>
</organism>
<dbReference type="Proteomes" id="UP000029072">
    <property type="component" value="Unassembled WGS sequence"/>
</dbReference>
<proteinExistence type="predicted"/>
<name>A0A087ABE4_9BIFI</name>
<dbReference type="AlphaFoldDB" id="A0A087ABE4"/>
<accession>A0A087ABE4</accession>